<dbReference type="Proteomes" id="UP001152622">
    <property type="component" value="Chromosome 1"/>
</dbReference>
<proteinExistence type="predicted"/>
<accession>A0A9Q1GAK0</accession>
<sequence length="213" mass="23168">MLPRAVPLPSEIPPAAPRPSPPTGQGNSCTPMRRVSPCSRVTSQRVWRAAGQRRCLEFADVECLVKRRECLAKDGARAVPCGLLGRRASRCTAPCGRQANPSVTPITHTASDKRKGHISPDVPGLCETWAIAGQRRTAALWDTGRAPARRPPNANLRVYRRRFTLSIILQGTPTAWDTVSGRSYLEREVTIGPALGVLTPVISDEKLSDWSGD</sequence>
<feature type="region of interest" description="Disordered" evidence="1">
    <location>
        <begin position="1"/>
        <end position="35"/>
    </location>
</feature>
<evidence type="ECO:0000313" key="2">
    <source>
        <dbReference type="EMBL" id="KAJ8380626.1"/>
    </source>
</evidence>
<dbReference type="AlphaFoldDB" id="A0A9Q1GAK0"/>
<dbReference type="EMBL" id="JAINUF010000001">
    <property type="protein sequence ID" value="KAJ8380626.1"/>
    <property type="molecule type" value="Genomic_DNA"/>
</dbReference>
<keyword evidence="3" id="KW-1185">Reference proteome</keyword>
<comment type="caution">
    <text evidence="2">The sequence shown here is derived from an EMBL/GenBank/DDBJ whole genome shotgun (WGS) entry which is preliminary data.</text>
</comment>
<reference evidence="2" key="1">
    <citation type="journal article" date="2023" name="Science">
        <title>Genome structures resolve the early diversification of teleost fishes.</title>
        <authorList>
            <person name="Parey E."/>
            <person name="Louis A."/>
            <person name="Montfort J."/>
            <person name="Bouchez O."/>
            <person name="Roques C."/>
            <person name="Iampietro C."/>
            <person name="Lluch J."/>
            <person name="Castinel A."/>
            <person name="Donnadieu C."/>
            <person name="Desvignes T."/>
            <person name="Floi Bucao C."/>
            <person name="Jouanno E."/>
            <person name="Wen M."/>
            <person name="Mejri S."/>
            <person name="Dirks R."/>
            <person name="Jansen H."/>
            <person name="Henkel C."/>
            <person name="Chen W.J."/>
            <person name="Zahm M."/>
            <person name="Cabau C."/>
            <person name="Klopp C."/>
            <person name="Thompson A.W."/>
            <person name="Robinson-Rechavi M."/>
            <person name="Braasch I."/>
            <person name="Lecointre G."/>
            <person name="Bobe J."/>
            <person name="Postlethwait J.H."/>
            <person name="Berthelot C."/>
            <person name="Roest Crollius H."/>
            <person name="Guiguen Y."/>
        </authorList>
    </citation>
    <scope>NUCLEOTIDE SEQUENCE</scope>
    <source>
        <strain evidence="2">WJC10195</strain>
    </source>
</reference>
<feature type="compositionally biased region" description="Pro residues" evidence="1">
    <location>
        <begin position="10"/>
        <end position="22"/>
    </location>
</feature>
<protein>
    <submittedName>
        <fullName evidence="2">Uncharacterized protein</fullName>
    </submittedName>
</protein>
<gene>
    <name evidence="2" type="ORF">SKAU_G00014040</name>
</gene>
<evidence type="ECO:0000256" key="1">
    <source>
        <dbReference type="SAM" id="MobiDB-lite"/>
    </source>
</evidence>
<organism evidence="2 3">
    <name type="scientific">Synaphobranchus kaupii</name>
    <name type="common">Kaup's arrowtooth eel</name>
    <dbReference type="NCBI Taxonomy" id="118154"/>
    <lineage>
        <taxon>Eukaryota</taxon>
        <taxon>Metazoa</taxon>
        <taxon>Chordata</taxon>
        <taxon>Craniata</taxon>
        <taxon>Vertebrata</taxon>
        <taxon>Euteleostomi</taxon>
        <taxon>Actinopterygii</taxon>
        <taxon>Neopterygii</taxon>
        <taxon>Teleostei</taxon>
        <taxon>Anguilliformes</taxon>
        <taxon>Synaphobranchidae</taxon>
        <taxon>Synaphobranchus</taxon>
    </lineage>
</organism>
<name>A0A9Q1GAK0_SYNKA</name>
<evidence type="ECO:0000313" key="3">
    <source>
        <dbReference type="Proteomes" id="UP001152622"/>
    </source>
</evidence>